<dbReference type="Pfam" id="PF03129">
    <property type="entry name" value="HGTP_anticodon"/>
    <property type="match status" value="1"/>
</dbReference>
<dbReference type="InterPro" id="IPR045864">
    <property type="entry name" value="aa-tRNA-synth_II/BPL/LPL"/>
</dbReference>
<dbReference type="InterPro" id="IPR004154">
    <property type="entry name" value="Anticodon-bd"/>
</dbReference>
<accession>A0AA35S762</accession>
<organism evidence="2 3">
    <name type="scientific">Geodia barretti</name>
    <name type="common">Barrett's horny sponge</name>
    <dbReference type="NCBI Taxonomy" id="519541"/>
    <lineage>
        <taxon>Eukaryota</taxon>
        <taxon>Metazoa</taxon>
        <taxon>Porifera</taxon>
        <taxon>Demospongiae</taxon>
        <taxon>Heteroscleromorpha</taxon>
        <taxon>Tetractinellida</taxon>
        <taxon>Astrophorina</taxon>
        <taxon>Geodiidae</taxon>
        <taxon>Geodia</taxon>
    </lineage>
</organism>
<dbReference type="Gene3D" id="3.30.930.10">
    <property type="entry name" value="Bira Bifunctional Protein, Domain 2"/>
    <property type="match status" value="1"/>
</dbReference>
<dbReference type="AlphaFoldDB" id="A0AA35S762"/>
<name>A0AA35S762_GEOBA</name>
<comment type="caution">
    <text evidence="2">The sequence shown here is derived from an EMBL/GenBank/DDBJ whole genome shotgun (WGS) entry which is preliminary data.</text>
</comment>
<dbReference type="InterPro" id="IPR027031">
    <property type="entry name" value="Gly-tRNA_synthase/POLG2"/>
</dbReference>
<dbReference type="Gene3D" id="3.40.50.800">
    <property type="entry name" value="Anticodon-binding domain"/>
    <property type="match status" value="1"/>
</dbReference>
<dbReference type="InterPro" id="IPR036621">
    <property type="entry name" value="Anticodon-bd_dom_sf"/>
</dbReference>
<dbReference type="SUPFAM" id="SSF55681">
    <property type="entry name" value="Class II aaRS and biotin synthetases"/>
    <property type="match status" value="1"/>
</dbReference>
<evidence type="ECO:0000259" key="1">
    <source>
        <dbReference type="Pfam" id="PF03129"/>
    </source>
</evidence>
<gene>
    <name evidence="2" type="ORF">GBAR_LOCUS14342</name>
</gene>
<dbReference type="PANTHER" id="PTHR10745">
    <property type="entry name" value="GLYCYL-TRNA SYNTHETASE/DNA POLYMERASE SUBUNIT GAMMA-2"/>
    <property type="match status" value="1"/>
</dbReference>
<proteinExistence type="predicted"/>
<evidence type="ECO:0000313" key="2">
    <source>
        <dbReference type="EMBL" id="CAI8024718.1"/>
    </source>
</evidence>
<sequence>MKRILSLCYRRGFLIKRDTAVEGTRDFDYGPSGTALKRNLVDEWWRSVVTSTGNVYPLDSSIISDSRLQENDNFLLSRREKTSEQHLLRSTVCSMRLVEKCIEIFGQSLPFGVAECGRAFGATLKPSEYPLRHEEGEHMGVVFLCQPTEDQQWYYHWQKARLRWWKKLAANPENFSLVETPTSELPGHTLKESFIKYKFPWGPAVVEQISNTGDSQFQRMDDETRARFKIAKGLDGRTYPHRLSLSASVDKGLFAYICDAYSETWRPYGPDHELKQCVVLRLHSCLSPRIVAVLPATDDTRVSTYCRMLTEELRTVGIVSSLSRVGAFPYRLALEDEMGTPYRIIVDEKTLEAGILALQDRDTAAMEDMAGRDVLQSLQRMLSAARLSIHSPTFSR</sequence>
<evidence type="ECO:0000313" key="3">
    <source>
        <dbReference type="Proteomes" id="UP001174909"/>
    </source>
</evidence>
<dbReference type="GO" id="GO:0006264">
    <property type="term" value="P:mitochondrial DNA replication"/>
    <property type="evidence" value="ECO:0007669"/>
    <property type="project" value="TreeGrafter"/>
</dbReference>
<feature type="domain" description="Anticodon-binding" evidence="1">
    <location>
        <begin position="291"/>
        <end position="379"/>
    </location>
</feature>
<keyword evidence="3" id="KW-1185">Reference proteome</keyword>
<dbReference type="SUPFAM" id="SSF52954">
    <property type="entry name" value="Class II aaRS ABD-related"/>
    <property type="match status" value="1"/>
</dbReference>
<dbReference type="PANTHER" id="PTHR10745:SF8">
    <property type="entry name" value="DNA POLYMERASE SUBUNIT GAMMA-2, MITOCHONDRIAL"/>
    <property type="match status" value="1"/>
</dbReference>
<protein>
    <submittedName>
        <fullName evidence="2">DNA polymerase subunit gamma-2, mitochondrial</fullName>
    </submittedName>
</protein>
<reference evidence="2" key="1">
    <citation type="submission" date="2023-03" db="EMBL/GenBank/DDBJ databases">
        <authorList>
            <person name="Steffen K."/>
            <person name="Cardenas P."/>
        </authorList>
    </citation>
    <scope>NUCLEOTIDE SEQUENCE</scope>
</reference>
<dbReference type="GO" id="GO:0005739">
    <property type="term" value="C:mitochondrion"/>
    <property type="evidence" value="ECO:0007669"/>
    <property type="project" value="TreeGrafter"/>
</dbReference>
<dbReference type="Proteomes" id="UP001174909">
    <property type="component" value="Unassembled WGS sequence"/>
</dbReference>
<dbReference type="EMBL" id="CASHTH010002090">
    <property type="protein sequence ID" value="CAI8024718.1"/>
    <property type="molecule type" value="Genomic_DNA"/>
</dbReference>